<reference evidence="2" key="1">
    <citation type="submission" date="2022-06" db="EMBL/GenBank/DDBJ databases">
        <title>Genomic Encyclopedia of Archaeal and Bacterial Type Strains, Phase II (KMG-II): from individual species to whole genera.</title>
        <authorList>
            <person name="Goeker M."/>
        </authorList>
    </citation>
    <scope>NUCLEOTIDE SEQUENCE</scope>
    <source>
        <strain evidence="2">DSM 43935</strain>
    </source>
</reference>
<organism evidence="2 3">
    <name type="scientific">Goodfellowiella coeruleoviolacea</name>
    <dbReference type="NCBI Taxonomy" id="334858"/>
    <lineage>
        <taxon>Bacteria</taxon>
        <taxon>Bacillati</taxon>
        <taxon>Actinomycetota</taxon>
        <taxon>Actinomycetes</taxon>
        <taxon>Pseudonocardiales</taxon>
        <taxon>Pseudonocardiaceae</taxon>
        <taxon>Goodfellowiella</taxon>
    </lineage>
</organism>
<protein>
    <submittedName>
        <fullName evidence="2">Uncharacterized protein</fullName>
    </submittedName>
</protein>
<dbReference type="EMBL" id="JAMTCK010000007">
    <property type="protein sequence ID" value="MCP2166426.1"/>
    <property type="molecule type" value="Genomic_DNA"/>
</dbReference>
<name>A0AAE3GDW6_9PSEU</name>
<evidence type="ECO:0000313" key="3">
    <source>
        <dbReference type="Proteomes" id="UP001206128"/>
    </source>
</evidence>
<keyword evidence="3" id="KW-1185">Reference proteome</keyword>
<proteinExistence type="predicted"/>
<dbReference type="AlphaFoldDB" id="A0AAE3GDW6"/>
<evidence type="ECO:0000256" key="1">
    <source>
        <dbReference type="SAM" id="Coils"/>
    </source>
</evidence>
<sequence length="269" mass="30096">MATEKERLDAVEPTVASLVQQSAGLAEELRRLRAELTMVKARLLGAGSGQTVDMDAVDGELEPVVAVLRHAWQVEQAVLADSVRDALRQQVDELAGFRERNEQVRAQLNTAKLSRTDREVLEHEVHQLTWRIGARSDAVRQASERLAKDDRIREEPGRQEAIAAGDKARVEIAELARRRVEQVLAHDVGIPMWFRVAMGTPPSPDPSQWLAVAGRLLAYRLEYAVTDLVNPLGPKPDADADSAAWVRRREVFADLSQQLYQFHPEHQGK</sequence>
<feature type="coiled-coil region" evidence="1">
    <location>
        <begin position="15"/>
        <end position="42"/>
    </location>
</feature>
<accession>A0AAE3GDW6</accession>
<dbReference type="RefSeq" id="WP_253772287.1">
    <property type="nucleotide sequence ID" value="NZ_JAMTCK010000007.1"/>
</dbReference>
<gene>
    <name evidence="2" type="ORF">LX83_003294</name>
</gene>
<dbReference type="Proteomes" id="UP001206128">
    <property type="component" value="Unassembled WGS sequence"/>
</dbReference>
<keyword evidence="1" id="KW-0175">Coiled coil</keyword>
<evidence type="ECO:0000313" key="2">
    <source>
        <dbReference type="EMBL" id="MCP2166426.1"/>
    </source>
</evidence>
<comment type="caution">
    <text evidence="2">The sequence shown here is derived from an EMBL/GenBank/DDBJ whole genome shotgun (WGS) entry which is preliminary data.</text>
</comment>